<keyword evidence="3 8" id="KW-0812">Transmembrane</keyword>
<evidence type="ECO:0000256" key="7">
    <source>
        <dbReference type="SAM" id="MobiDB-lite"/>
    </source>
</evidence>
<feature type="region of interest" description="Disordered" evidence="7">
    <location>
        <begin position="107"/>
        <end position="270"/>
    </location>
</feature>
<evidence type="ECO:0000256" key="2">
    <source>
        <dbReference type="ARBA" id="ARBA00009824"/>
    </source>
</evidence>
<keyword evidence="10" id="KW-1185">Reference proteome</keyword>
<evidence type="ECO:0000256" key="8">
    <source>
        <dbReference type="SAM" id="Phobius"/>
    </source>
</evidence>
<feature type="non-terminal residue" evidence="9">
    <location>
        <position position="1"/>
    </location>
</feature>
<feature type="compositionally biased region" description="Polar residues" evidence="7">
    <location>
        <begin position="465"/>
        <end position="478"/>
    </location>
</feature>
<feature type="coiled-coil region" evidence="6">
    <location>
        <begin position="1000"/>
        <end position="1030"/>
    </location>
</feature>
<dbReference type="PANTHER" id="PTHR17920:SF3">
    <property type="entry name" value="TRANSMEMBRANE AND COILED-COIL DOMAIN-CONTAINING PROTEIN 4"/>
    <property type="match status" value="1"/>
</dbReference>
<feature type="compositionally biased region" description="Low complexity" evidence="7">
    <location>
        <begin position="146"/>
        <end position="174"/>
    </location>
</feature>
<evidence type="ECO:0000313" key="9">
    <source>
        <dbReference type="EMBL" id="CAK7275505.1"/>
    </source>
</evidence>
<evidence type="ECO:0000256" key="1">
    <source>
        <dbReference type="ARBA" id="ARBA00004141"/>
    </source>
</evidence>
<feature type="compositionally biased region" description="Polar residues" evidence="7">
    <location>
        <begin position="233"/>
        <end position="249"/>
    </location>
</feature>
<keyword evidence="4 8" id="KW-1133">Transmembrane helix</keyword>
<feature type="compositionally biased region" description="Low complexity" evidence="7">
    <location>
        <begin position="1079"/>
        <end position="1089"/>
    </location>
</feature>
<feature type="compositionally biased region" description="Polar residues" evidence="7">
    <location>
        <begin position="69"/>
        <end position="90"/>
    </location>
</feature>
<proteinExistence type="inferred from homology"/>
<dbReference type="InterPro" id="IPR007941">
    <property type="entry name" value="DUF726"/>
</dbReference>
<feature type="compositionally biased region" description="Pro residues" evidence="7">
    <location>
        <begin position="1160"/>
        <end position="1182"/>
    </location>
</feature>
<reference evidence="9 10" key="1">
    <citation type="submission" date="2024-01" db="EMBL/GenBank/DDBJ databases">
        <authorList>
            <person name="Allen C."/>
            <person name="Tagirdzhanova G."/>
        </authorList>
    </citation>
    <scope>NUCLEOTIDE SEQUENCE [LARGE SCALE GENOMIC DNA]</scope>
    <source>
        <strain evidence="9 10">CBS 573.63</strain>
    </source>
</reference>
<evidence type="ECO:0000313" key="10">
    <source>
        <dbReference type="Proteomes" id="UP001642501"/>
    </source>
</evidence>
<name>A0ABP0E4J9_9PEZI</name>
<keyword evidence="6" id="KW-0175">Coiled coil</keyword>
<gene>
    <name evidence="9" type="ORF">SEPCBS57363_006723</name>
</gene>
<feature type="compositionally biased region" description="Basic and acidic residues" evidence="7">
    <location>
        <begin position="250"/>
        <end position="261"/>
    </location>
</feature>
<evidence type="ECO:0000256" key="5">
    <source>
        <dbReference type="ARBA" id="ARBA00023136"/>
    </source>
</evidence>
<feature type="compositionally biased region" description="Polar residues" evidence="7">
    <location>
        <begin position="195"/>
        <end position="216"/>
    </location>
</feature>
<evidence type="ECO:0008006" key="11">
    <source>
        <dbReference type="Google" id="ProtNLM"/>
    </source>
</evidence>
<comment type="caution">
    <text evidence="9">The sequence shown here is derived from an EMBL/GenBank/DDBJ whole genome shotgun (WGS) entry which is preliminary data.</text>
</comment>
<comment type="similarity">
    <text evidence="2">Belongs to the TMCO4 family.</text>
</comment>
<feature type="transmembrane region" description="Helical" evidence="8">
    <location>
        <begin position="648"/>
        <end position="672"/>
    </location>
</feature>
<protein>
    <recommendedName>
        <fullName evidence="11">DUF726 domain protein</fullName>
    </recommendedName>
</protein>
<feature type="compositionally biased region" description="Low complexity" evidence="7">
    <location>
        <begin position="1183"/>
        <end position="1197"/>
    </location>
</feature>
<feature type="compositionally biased region" description="Basic and acidic residues" evidence="7">
    <location>
        <begin position="493"/>
        <end position="527"/>
    </location>
</feature>
<feature type="region of interest" description="Disordered" evidence="7">
    <location>
        <begin position="1069"/>
        <end position="1103"/>
    </location>
</feature>
<feature type="region of interest" description="Disordered" evidence="7">
    <location>
        <begin position="458"/>
        <end position="557"/>
    </location>
</feature>
<feature type="region of interest" description="Disordered" evidence="7">
    <location>
        <begin position="1142"/>
        <end position="1248"/>
    </location>
</feature>
<sequence>LQPRQHQNQNQHQHQHQHRQRKLPSMASTSASLGLSHDKQSVSQPQDETPAQEPAEMPKQQAVEGQPAQPRSQSQTSQESNAIIPNANKAIQNTKMPLSAAATITTNTATGDFDDFGLPIRRTQTTQYHPPNSEEKDLQQQTSSPRRQSLSRTRSEQQTRTSSSTFNTFRQQQSMHHGKDELLSGANKSTEPDSESYTATTNPSTTDEATSASTHGQAVKPIQEKDAFAASHARNTSIASSAGNTLSEFSHQKLTTEKADEKEDEDDGWQTMPAFAPYDIYDDDDRLIAREHVETEEDSYKYSGLGGAGKGYTRVLVDDDAESATSMDENTQYLFKNGAGTSMMDEEDEQRDTVSQMEATKDMLTEGQRIAYVGITRLHMYNMVKELEDAKPSKRMRKEVSLATESMRMWSQKMMIRLYAHMDISLAEQVMIEQLSEHGVQPKDLTPALMANARVKNPMADAPSPTRSSMQTPQSPHTPQGPAPAPSPQNVKQSEERDNTEAEASDVAKQKAKEHAAETDANRKVDGDYDDEEAAEPPPPYKEVEGESLPDVRTPSQLPTTAKIDIDLRWTVLCDLFLVLIADSIYDARSRVLLERVGESIEIPWIDICKFERKVTEALEMQQQAEKENWDEQDHMESRRKLALRRRYVMMGLATVGGGLVIGLSAGLLAPVIGAGLAAGFTTIGVTGTSSFLAGAGGAAIITSSAAASGSVIGGRAANRRTGAVKTFEYRPLHNNKRVNLIVTVSGWMTGKVDDVRLPYSTIDPVMGDMYSVLWEPEMLTSMGDTINILATEALTQGLQQLLGSTILVSLMAALQLPVVLTKLSYLIDNPWAVSLDRATMAGLILADSLTDRNLGTRPITLVGYSLGSRVIFSCLQELARKGAYGVVQNVFMFGSPVVVKQDEYLRARSVVAGRFVNAFNRNDWILGYLFRLTNGGIRRVAGLGAVEGVSGMENMDVTEFVVGHMDYRTAMPRLLRECGWLVESDEFTEIEDPDPDNHGERQRELINEIEEARKELEKEGKAAAAAAAAASSSSSSSSRKSGAFSFFSRKKKGEKQEWEIYEDMAKQRSASNGTGVSAAGAPPTTATAARRKTEDSDGNNHGVLFDVDAIRAELATERNVCDLDGRTDDLDAAALEQQLQVRELESTLPPMKLNYYSPSPSPALSPPPRASSSTPKPPPLPLLRSSRPSLGGNSRSTSAAHNSRRVTDTAVAYRASQDGLPHTSSTAEAAADHTYSISEERAPTSTLALPSYTRSATLPRLNMADHDNEGISMTFDYDYDERPLDQARPPLPPPKDAWSERNPPAQAGGTGALSGAVAGTAAMAIPLADPWSESAYEEDDFGKEQEISMTFA</sequence>
<evidence type="ECO:0000256" key="3">
    <source>
        <dbReference type="ARBA" id="ARBA00022692"/>
    </source>
</evidence>
<organism evidence="9 10">
    <name type="scientific">Sporothrix epigloea</name>
    <dbReference type="NCBI Taxonomy" id="1892477"/>
    <lineage>
        <taxon>Eukaryota</taxon>
        <taxon>Fungi</taxon>
        <taxon>Dikarya</taxon>
        <taxon>Ascomycota</taxon>
        <taxon>Pezizomycotina</taxon>
        <taxon>Sordariomycetes</taxon>
        <taxon>Sordariomycetidae</taxon>
        <taxon>Ophiostomatales</taxon>
        <taxon>Ophiostomataceae</taxon>
        <taxon>Sporothrix</taxon>
    </lineage>
</organism>
<keyword evidence="5 8" id="KW-0472">Membrane</keyword>
<feature type="compositionally biased region" description="Low complexity" evidence="7">
    <location>
        <begin position="1"/>
        <end position="12"/>
    </location>
</feature>
<accession>A0ABP0E4J9</accession>
<dbReference type="Pfam" id="PF05277">
    <property type="entry name" value="DUF726"/>
    <property type="match status" value="1"/>
</dbReference>
<evidence type="ECO:0000256" key="4">
    <source>
        <dbReference type="ARBA" id="ARBA00022989"/>
    </source>
</evidence>
<evidence type="ECO:0000256" key="6">
    <source>
        <dbReference type="SAM" id="Coils"/>
    </source>
</evidence>
<dbReference type="InterPro" id="IPR029058">
    <property type="entry name" value="AB_hydrolase_fold"/>
</dbReference>
<comment type="subcellular location">
    <subcellularLocation>
        <location evidence="1">Membrane</location>
        <topology evidence="1">Multi-pass membrane protein</topology>
    </subcellularLocation>
</comment>
<dbReference type="PANTHER" id="PTHR17920">
    <property type="entry name" value="TRANSMEMBRANE AND COILED-COIL DOMAIN-CONTAINING PROTEIN 4 TMCO4"/>
    <property type="match status" value="1"/>
</dbReference>
<dbReference type="SUPFAM" id="SSF53474">
    <property type="entry name" value="alpha/beta-Hydrolases"/>
    <property type="match status" value="1"/>
</dbReference>
<feature type="compositionally biased region" description="Basic residues" evidence="7">
    <location>
        <begin position="13"/>
        <end position="22"/>
    </location>
</feature>
<feature type="region of interest" description="Disordered" evidence="7">
    <location>
        <begin position="1"/>
        <end position="90"/>
    </location>
</feature>
<feature type="region of interest" description="Disordered" evidence="7">
    <location>
        <begin position="1283"/>
        <end position="1315"/>
    </location>
</feature>
<dbReference type="Proteomes" id="UP001642501">
    <property type="component" value="Unassembled WGS sequence"/>
</dbReference>
<dbReference type="EMBL" id="CAWUOM010000243">
    <property type="protein sequence ID" value="CAK7275505.1"/>
    <property type="molecule type" value="Genomic_DNA"/>
</dbReference>